<dbReference type="CDD" id="cd09620">
    <property type="entry name" value="CBM9_like_3"/>
    <property type="match status" value="1"/>
</dbReference>
<accession>A0A9W8ILL8</accession>
<sequence length="223" mass="24866">MRIFTSLSVFNLALGIAMATSPDLKVPQCPSAVSTQFATQIPSGPACPQTKVDLCYTNTALSLVFTALGETNFYFDPKQTTNGNIWEYEVMEAFISKGSDDPQTYFEYEVSPNNVTFNAFIFNPSRVRKANTPFDHAYIAEPFKDGFAVNTVLDKPGKKWTSHSTIPLALFNGENPRGTTWRINFFRTITAPDTFPNQQLCGWKNTGQANFHITPDFGTVQFV</sequence>
<evidence type="ECO:0000256" key="1">
    <source>
        <dbReference type="SAM" id="SignalP"/>
    </source>
</evidence>
<comment type="caution">
    <text evidence="2">The sequence shown here is derived from an EMBL/GenBank/DDBJ whole genome shotgun (WGS) entry which is preliminary data.</text>
</comment>
<evidence type="ECO:0008006" key="4">
    <source>
        <dbReference type="Google" id="ProtNLM"/>
    </source>
</evidence>
<gene>
    <name evidence="2" type="ORF">GGH94_003777</name>
</gene>
<feature type="signal peptide" evidence="1">
    <location>
        <begin position="1"/>
        <end position="19"/>
    </location>
</feature>
<dbReference type="Proteomes" id="UP001140074">
    <property type="component" value="Unassembled WGS sequence"/>
</dbReference>
<reference evidence="2" key="1">
    <citation type="submission" date="2022-07" db="EMBL/GenBank/DDBJ databases">
        <title>Phylogenomic reconstructions and comparative analyses of Kickxellomycotina fungi.</title>
        <authorList>
            <person name="Reynolds N.K."/>
            <person name="Stajich J.E."/>
            <person name="Barry K."/>
            <person name="Grigoriev I.V."/>
            <person name="Crous P."/>
            <person name="Smith M.E."/>
        </authorList>
    </citation>
    <scope>NUCLEOTIDE SEQUENCE</scope>
    <source>
        <strain evidence="2">RSA 476</strain>
    </source>
</reference>
<name>A0A9W8ILL8_9FUNG</name>
<evidence type="ECO:0000313" key="2">
    <source>
        <dbReference type="EMBL" id="KAJ2863192.1"/>
    </source>
</evidence>
<evidence type="ECO:0000313" key="3">
    <source>
        <dbReference type="Proteomes" id="UP001140074"/>
    </source>
</evidence>
<organism evidence="2 3">
    <name type="scientific">Coemansia aciculifera</name>
    <dbReference type="NCBI Taxonomy" id="417176"/>
    <lineage>
        <taxon>Eukaryota</taxon>
        <taxon>Fungi</taxon>
        <taxon>Fungi incertae sedis</taxon>
        <taxon>Zoopagomycota</taxon>
        <taxon>Kickxellomycotina</taxon>
        <taxon>Kickxellomycetes</taxon>
        <taxon>Kickxellales</taxon>
        <taxon>Kickxellaceae</taxon>
        <taxon>Coemansia</taxon>
    </lineage>
</organism>
<dbReference type="AlphaFoldDB" id="A0A9W8ILL8"/>
<dbReference type="SUPFAM" id="SSF49344">
    <property type="entry name" value="CBD9-like"/>
    <property type="match status" value="1"/>
</dbReference>
<protein>
    <recommendedName>
        <fullName evidence="4">Carbohydrate-binding domain-containing protein</fullName>
    </recommendedName>
</protein>
<dbReference type="EMBL" id="JANBUY010000133">
    <property type="protein sequence ID" value="KAJ2863192.1"/>
    <property type="molecule type" value="Genomic_DNA"/>
</dbReference>
<dbReference type="Gene3D" id="2.60.40.1190">
    <property type="match status" value="1"/>
</dbReference>
<feature type="chain" id="PRO_5040884286" description="Carbohydrate-binding domain-containing protein" evidence="1">
    <location>
        <begin position="20"/>
        <end position="223"/>
    </location>
</feature>
<keyword evidence="3" id="KW-1185">Reference proteome</keyword>
<proteinExistence type="predicted"/>
<keyword evidence="1" id="KW-0732">Signal</keyword>